<proteinExistence type="predicted"/>
<reference evidence="1" key="2">
    <citation type="journal article" date="2022" name="New Phytol.">
        <title>Evolutionary transition to the ectomycorrhizal habit in the genomes of a hyperdiverse lineage of mushroom-forming fungi.</title>
        <authorList>
            <person name="Looney B."/>
            <person name="Miyauchi S."/>
            <person name="Morin E."/>
            <person name="Drula E."/>
            <person name="Courty P.E."/>
            <person name="Kohler A."/>
            <person name="Kuo A."/>
            <person name="LaButti K."/>
            <person name="Pangilinan J."/>
            <person name="Lipzen A."/>
            <person name="Riley R."/>
            <person name="Andreopoulos W."/>
            <person name="He G."/>
            <person name="Johnson J."/>
            <person name="Nolan M."/>
            <person name="Tritt A."/>
            <person name="Barry K.W."/>
            <person name="Grigoriev I.V."/>
            <person name="Nagy L.G."/>
            <person name="Hibbett D."/>
            <person name="Henrissat B."/>
            <person name="Matheny P.B."/>
            <person name="Labbe J."/>
            <person name="Martin F.M."/>
        </authorList>
    </citation>
    <scope>NUCLEOTIDE SEQUENCE</scope>
    <source>
        <strain evidence="1">FP105234-sp</strain>
    </source>
</reference>
<reference evidence="1" key="1">
    <citation type="submission" date="2021-02" db="EMBL/GenBank/DDBJ databases">
        <authorList>
            <consortium name="DOE Joint Genome Institute"/>
            <person name="Ahrendt S."/>
            <person name="Looney B.P."/>
            <person name="Miyauchi S."/>
            <person name="Morin E."/>
            <person name="Drula E."/>
            <person name="Courty P.E."/>
            <person name="Chicoki N."/>
            <person name="Fauchery L."/>
            <person name="Kohler A."/>
            <person name="Kuo A."/>
            <person name="Labutti K."/>
            <person name="Pangilinan J."/>
            <person name="Lipzen A."/>
            <person name="Riley R."/>
            <person name="Andreopoulos W."/>
            <person name="He G."/>
            <person name="Johnson J."/>
            <person name="Barry K.W."/>
            <person name="Grigoriev I.V."/>
            <person name="Nagy L."/>
            <person name="Hibbett D."/>
            <person name="Henrissat B."/>
            <person name="Matheny P.B."/>
            <person name="Labbe J."/>
            <person name="Martin F."/>
        </authorList>
    </citation>
    <scope>NUCLEOTIDE SEQUENCE</scope>
    <source>
        <strain evidence="1">FP105234-sp</strain>
    </source>
</reference>
<sequence>MHSVPPLNYDIWFELFDFTPFPTLSALRSICHFLRFAVKQYLQIKWHHCLCKYVTDPVAFRNTLRFTRSVVSGSLALQFSLHAVDGADWDANDMDHYCPLSSAETVHRYLEENEHYRVIPRSSTAVDEPPSPSPPCMPIKEA</sequence>
<keyword evidence="2" id="KW-1185">Reference proteome</keyword>
<organism evidence="1 2">
    <name type="scientific">Auriscalpium vulgare</name>
    <dbReference type="NCBI Taxonomy" id="40419"/>
    <lineage>
        <taxon>Eukaryota</taxon>
        <taxon>Fungi</taxon>
        <taxon>Dikarya</taxon>
        <taxon>Basidiomycota</taxon>
        <taxon>Agaricomycotina</taxon>
        <taxon>Agaricomycetes</taxon>
        <taxon>Russulales</taxon>
        <taxon>Auriscalpiaceae</taxon>
        <taxon>Auriscalpium</taxon>
    </lineage>
</organism>
<evidence type="ECO:0000313" key="2">
    <source>
        <dbReference type="Proteomes" id="UP000814033"/>
    </source>
</evidence>
<evidence type="ECO:0000313" key="1">
    <source>
        <dbReference type="EMBL" id="KAI0038133.1"/>
    </source>
</evidence>
<comment type="caution">
    <text evidence="1">The sequence shown here is derived from an EMBL/GenBank/DDBJ whole genome shotgun (WGS) entry which is preliminary data.</text>
</comment>
<dbReference type="Proteomes" id="UP000814033">
    <property type="component" value="Unassembled WGS sequence"/>
</dbReference>
<dbReference type="EMBL" id="MU276584">
    <property type="protein sequence ID" value="KAI0038133.1"/>
    <property type="molecule type" value="Genomic_DNA"/>
</dbReference>
<protein>
    <submittedName>
        <fullName evidence="1">Uncharacterized protein</fullName>
    </submittedName>
</protein>
<accession>A0ACB8R2A7</accession>
<gene>
    <name evidence="1" type="ORF">FA95DRAFT_1613607</name>
</gene>
<name>A0ACB8R2A7_9AGAM</name>